<feature type="compositionally biased region" description="Basic and acidic residues" evidence="1">
    <location>
        <begin position="10"/>
        <end position="20"/>
    </location>
</feature>
<evidence type="ECO:0000313" key="2">
    <source>
        <dbReference type="EMBL" id="KAF1939751.1"/>
    </source>
</evidence>
<feature type="region of interest" description="Disordered" evidence="1">
    <location>
        <begin position="1"/>
        <end position="21"/>
    </location>
</feature>
<reference evidence="2" key="1">
    <citation type="journal article" date="2020" name="Stud. Mycol.">
        <title>101 Dothideomycetes genomes: a test case for predicting lifestyles and emergence of pathogens.</title>
        <authorList>
            <person name="Haridas S."/>
            <person name="Albert R."/>
            <person name="Binder M."/>
            <person name="Bloem J."/>
            <person name="Labutti K."/>
            <person name="Salamov A."/>
            <person name="Andreopoulos B."/>
            <person name="Baker S."/>
            <person name="Barry K."/>
            <person name="Bills G."/>
            <person name="Bluhm B."/>
            <person name="Cannon C."/>
            <person name="Castanera R."/>
            <person name="Culley D."/>
            <person name="Daum C."/>
            <person name="Ezra D."/>
            <person name="Gonzalez J."/>
            <person name="Henrissat B."/>
            <person name="Kuo A."/>
            <person name="Liang C."/>
            <person name="Lipzen A."/>
            <person name="Lutzoni F."/>
            <person name="Magnuson J."/>
            <person name="Mondo S."/>
            <person name="Nolan M."/>
            <person name="Ohm R."/>
            <person name="Pangilinan J."/>
            <person name="Park H.-J."/>
            <person name="Ramirez L."/>
            <person name="Alfaro M."/>
            <person name="Sun H."/>
            <person name="Tritt A."/>
            <person name="Yoshinaga Y."/>
            <person name="Zwiers L.-H."/>
            <person name="Turgeon B."/>
            <person name="Goodwin S."/>
            <person name="Spatafora J."/>
            <person name="Crous P."/>
            <person name="Grigoriev I."/>
        </authorList>
    </citation>
    <scope>NUCLEOTIDE SEQUENCE</scope>
    <source>
        <strain evidence="2">CBS 161.51</strain>
    </source>
</reference>
<protein>
    <submittedName>
        <fullName evidence="2">Uncharacterized protein</fullName>
    </submittedName>
</protein>
<evidence type="ECO:0000256" key="1">
    <source>
        <dbReference type="SAM" id="MobiDB-lite"/>
    </source>
</evidence>
<proteinExistence type="predicted"/>
<dbReference type="OrthoDB" id="539213at2759"/>
<gene>
    <name evidence="2" type="ORF">EJ02DRAFT_424559</name>
</gene>
<dbReference type="AlphaFoldDB" id="A0A6A5SGH3"/>
<dbReference type="EMBL" id="ML976075">
    <property type="protein sequence ID" value="KAF1939751.1"/>
    <property type="molecule type" value="Genomic_DNA"/>
</dbReference>
<organism evidence="2 3">
    <name type="scientific">Clathrospora elynae</name>
    <dbReference type="NCBI Taxonomy" id="706981"/>
    <lineage>
        <taxon>Eukaryota</taxon>
        <taxon>Fungi</taxon>
        <taxon>Dikarya</taxon>
        <taxon>Ascomycota</taxon>
        <taxon>Pezizomycotina</taxon>
        <taxon>Dothideomycetes</taxon>
        <taxon>Pleosporomycetidae</taxon>
        <taxon>Pleosporales</taxon>
        <taxon>Diademaceae</taxon>
        <taxon>Clathrospora</taxon>
    </lineage>
</organism>
<name>A0A6A5SGH3_9PLEO</name>
<dbReference type="Proteomes" id="UP000800038">
    <property type="component" value="Unassembled WGS sequence"/>
</dbReference>
<feature type="region of interest" description="Disordered" evidence="1">
    <location>
        <begin position="99"/>
        <end position="138"/>
    </location>
</feature>
<keyword evidence="3" id="KW-1185">Reference proteome</keyword>
<evidence type="ECO:0000313" key="3">
    <source>
        <dbReference type="Proteomes" id="UP000800038"/>
    </source>
</evidence>
<accession>A0A6A5SGH3</accession>
<sequence>MSDTSNHKRPAAEPLERFVDADTQPIKKRKLDLVKCDRCRDDKVKVSVSRRLARTQSKNNMVNTRSQSSGLGVFFNCLPVSRTFPEKCDRCEAKDLPCSEGKRAKRKSKHTPDVVPSSSSNLTEGADTKEFEDQFQRW</sequence>
<feature type="compositionally biased region" description="Basic and acidic residues" evidence="1">
    <location>
        <begin position="126"/>
        <end position="138"/>
    </location>
</feature>